<dbReference type="Proteomes" id="UP000440224">
    <property type="component" value="Unassembled WGS sequence"/>
</dbReference>
<proteinExistence type="predicted"/>
<keyword evidence="3" id="KW-1185">Reference proteome</keyword>
<dbReference type="AlphaFoldDB" id="A0A6N7PVN7"/>
<reference evidence="2 3" key="1">
    <citation type="submission" date="2019-10" db="EMBL/GenBank/DDBJ databases">
        <title>A soil myxobacterium in the family Polyangiaceae.</title>
        <authorList>
            <person name="Li Y."/>
            <person name="Wang J."/>
        </authorList>
    </citation>
    <scope>NUCLEOTIDE SEQUENCE [LARGE SCALE GENOMIC DNA]</scope>
    <source>
        <strain evidence="2 3">DSM 14734</strain>
    </source>
</reference>
<evidence type="ECO:0000313" key="3">
    <source>
        <dbReference type="Proteomes" id="UP000440224"/>
    </source>
</evidence>
<sequence length="282" mass="30878">MVVRNHPRGRLVFDRDAIVRAALRAYVEAVLKKFANRPAYPVCSDSDWTGDIQRGTFFDDDGCGAYAVLAWTEAGVVGLAYELGFGPIEQLGLSVDAVTGGPDDVRGAVPGLPAELEPAFVRAVGMLGVGPEHGQRDAGVGFWLYGDRVGGTLFDKPTAAGVRRLVPWGQLQNGQLPLWWNRDFAAFREERVRNRDAPIHAIIDAVVDRRMQGPTEFTPDEIATLFPKPLGPGDLLFAQRRLQEAGITWPGSPELPPEPPPREPRINPFTGKPMPKPTRPDK</sequence>
<dbReference type="OrthoDB" id="5497780at2"/>
<evidence type="ECO:0000313" key="2">
    <source>
        <dbReference type="EMBL" id="MRG96282.1"/>
    </source>
</evidence>
<dbReference type="EMBL" id="WJIE01000011">
    <property type="protein sequence ID" value="MRG96282.1"/>
    <property type="molecule type" value="Genomic_DNA"/>
</dbReference>
<name>A0A6N7PVN7_9BACT</name>
<protein>
    <submittedName>
        <fullName evidence="2">Uncharacterized protein</fullName>
    </submittedName>
</protein>
<organism evidence="2 3">
    <name type="scientific">Polyangium spumosum</name>
    <dbReference type="NCBI Taxonomy" id="889282"/>
    <lineage>
        <taxon>Bacteria</taxon>
        <taxon>Pseudomonadati</taxon>
        <taxon>Myxococcota</taxon>
        <taxon>Polyangia</taxon>
        <taxon>Polyangiales</taxon>
        <taxon>Polyangiaceae</taxon>
        <taxon>Polyangium</taxon>
    </lineage>
</organism>
<comment type="caution">
    <text evidence="2">The sequence shown here is derived from an EMBL/GenBank/DDBJ whole genome shotgun (WGS) entry which is preliminary data.</text>
</comment>
<gene>
    <name evidence="2" type="ORF">GF068_30825</name>
</gene>
<evidence type="ECO:0000256" key="1">
    <source>
        <dbReference type="SAM" id="MobiDB-lite"/>
    </source>
</evidence>
<feature type="region of interest" description="Disordered" evidence="1">
    <location>
        <begin position="246"/>
        <end position="282"/>
    </location>
</feature>
<dbReference type="RefSeq" id="WP_153823094.1">
    <property type="nucleotide sequence ID" value="NZ_WJIE01000011.1"/>
</dbReference>
<accession>A0A6N7PVN7</accession>